<proteinExistence type="predicted"/>
<feature type="compositionally biased region" description="Basic residues" evidence="1">
    <location>
        <begin position="173"/>
        <end position="183"/>
    </location>
</feature>
<sequence>MGCGASSNITVVEPVKPSSENEHDSLEVQRTEGGDRGDSAVSKHTTDSGLGLEAAEGIILPGAVPRQLPPLRASSLGQAQNNTPSPRQESSEILEQLLNQGIIPAQPHTASNGEAYSIMMDEAEKPLRRPPPRLEKLMVRKEEQGTATKEDIEEKMRQAEERRQTKEDELKVRLRTKSARHRQAASQLEADQTVVEELQLDAPSTRHSPPKTPDHQNHISPLEGRLESGGEEKEERGRDGVIVGDKDGGRRDAPLTDSLNMENDSTFQQVEDIEEIF</sequence>
<feature type="region of interest" description="Disordered" evidence="1">
    <location>
        <begin position="123"/>
        <end position="260"/>
    </location>
</feature>
<evidence type="ECO:0000313" key="3">
    <source>
        <dbReference type="Proteomes" id="UP000823561"/>
    </source>
</evidence>
<keyword evidence="3" id="KW-1185">Reference proteome</keyword>
<gene>
    <name evidence="2" type="ORF">AALO_G00256330</name>
</gene>
<dbReference type="GO" id="GO:0031110">
    <property type="term" value="P:regulation of microtubule polymerization or depolymerization"/>
    <property type="evidence" value="ECO:0007669"/>
    <property type="project" value="InterPro"/>
</dbReference>
<feature type="compositionally biased region" description="Polar residues" evidence="1">
    <location>
        <begin position="75"/>
        <end position="94"/>
    </location>
</feature>
<dbReference type="EMBL" id="JADWDJ010000020">
    <property type="protein sequence ID" value="KAG5264633.1"/>
    <property type="molecule type" value="Genomic_DNA"/>
</dbReference>
<reference evidence="2" key="1">
    <citation type="submission" date="2020-10" db="EMBL/GenBank/DDBJ databases">
        <title>Chromosome-scale genome assembly of the Allis shad, Alosa alosa.</title>
        <authorList>
            <person name="Margot Z."/>
            <person name="Christophe K."/>
            <person name="Cabau C."/>
            <person name="Louis A."/>
            <person name="Berthelot C."/>
            <person name="Parey E."/>
            <person name="Roest Crollius H."/>
            <person name="Montfort J."/>
            <person name="Robinson-Rechavi M."/>
            <person name="Bucao C."/>
            <person name="Bouchez O."/>
            <person name="Gislard M."/>
            <person name="Lluch J."/>
            <person name="Milhes M."/>
            <person name="Lampietro C."/>
            <person name="Lopez Roques C."/>
            <person name="Donnadieu C."/>
            <person name="Braasch I."/>
            <person name="Desvignes T."/>
            <person name="Postlethwait J."/>
            <person name="Bobe J."/>
            <person name="Guiguen Y."/>
        </authorList>
    </citation>
    <scope>NUCLEOTIDE SEQUENCE</scope>
    <source>
        <strain evidence="2">M-15738</strain>
        <tissue evidence="2">Blood</tissue>
    </source>
</reference>
<feature type="compositionally biased region" description="Basic and acidic residues" evidence="1">
    <location>
        <begin position="123"/>
        <end position="172"/>
    </location>
</feature>
<protein>
    <recommendedName>
        <fullName evidence="4">Stathmin domain-containing protein 1</fullName>
    </recommendedName>
</protein>
<feature type="compositionally biased region" description="Basic and acidic residues" evidence="1">
    <location>
        <begin position="224"/>
        <end position="254"/>
    </location>
</feature>
<evidence type="ECO:0000313" key="2">
    <source>
        <dbReference type="EMBL" id="KAG5264633.1"/>
    </source>
</evidence>
<evidence type="ECO:0000256" key="1">
    <source>
        <dbReference type="SAM" id="MobiDB-lite"/>
    </source>
</evidence>
<dbReference type="AlphaFoldDB" id="A0AAV6FP17"/>
<feature type="compositionally biased region" description="Polar residues" evidence="1">
    <location>
        <begin position="1"/>
        <end position="10"/>
    </location>
</feature>
<dbReference type="PANTHER" id="PTHR10104:SF20">
    <property type="entry name" value="STATHMIN DOMAIN-CONTAINING PROTEIN 1"/>
    <property type="match status" value="1"/>
</dbReference>
<organism evidence="2 3">
    <name type="scientific">Alosa alosa</name>
    <name type="common">allis shad</name>
    <dbReference type="NCBI Taxonomy" id="278164"/>
    <lineage>
        <taxon>Eukaryota</taxon>
        <taxon>Metazoa</taxon>
        <taxon>Chordata</taxon>
        <taxon>Craniata</taxon>
        <taxon>Vertebrata</taxon>
        <taxon>Euteleostomi</taxon>
        <taxon>Actinopterygii</taxon>
        <taxon>Neopterygii</taxon>
        <taxon>Teleostei</taxon>
        <taxon>Clupei</taxon>
        <taxon>Clupeiformes</taxon>
        <taxon>Clupeoidei</taxon>
        <taxon>Clupeidae</taxon>
        <taxon>Alosa</taxon>
    </lineage>
</organism>
<feature type="compositionally biased region" description="Basic and acidic residues" evidence="1">
    <location>
        <begin position="19"/>
        <end position="38"/>
    </location>
</feature>
<comment type="caution">
    <text evidence="2">The sequence shown here is derived from an EMBL/GenBank/DDBJ whole genome shotgun (WGS) entry which is preliminary data.</text>
</comment>
<name>A0AAV6FP17_9TELE</name>
<feature type="region of interest" description="Disordered" evidence="1">
    <location>
        <begin position="1"/>
        <end position="94"/>
    </location>
</feature>
<dbReference type="PANTHER" id="PTHR10104">
    <property type="entry name" value="STATHMIN"/>
    <property type="match status" value="1"/>
</dbReference>
<dbReference type="Proteomes" id="UP000823561">
    <property type="component" value="Chromosome 20"/>
</dbReference>
<accession>A0AAV6FP17</accession>
<dbReference type="InterPro" id="IPR000956">
    <property type="entry name" value="Stathmin_fam"/>
</dbReference>
<evidence type="ECO:0008006" key="4">
    <source>
        <dbReference type="Google" id="ProtNLM"/>
    </source>
</evidence>